<dbReference type="Pfam" id="PF19279">
    <property type="entry name" value="YegS_C"/>
    <property type="match status" value="1"/>
</dbReference>
<keyword evidence="3" id="KW-0547">Nucleotide-binding</keyword>
<comment type="subcellular location">
    <subcellularLocation>
        <location evidence="1">Vacuole membrane</location>
        <topology evidence="1">Peripheral membrane protein</topology>
    </subcellularLocation>
</comment>
<gene>
    <name evidence="9" type="ORF">PVAP13_5NG531000</name>
</gene>
<dbReference type="Gene3D" id="3.40.50.10330">
    <property type="entry name" value="Probable inorganic polyphosphate/atp-NAD kinase, domain 1"/>
    <property type="match status" value="1"/>
</dbReference>
<dbReference type="GO" id="GO:0005774">
    <property type="term" value="C:vacuolar membrane"/>
    <property type="evidence" value="ECO:0007669"/>
    <property type="project" value="UniProtKB-SubCell"/>
</dbReference>
<keyword evidence="5" id="KW-0067">ATP-binding</keyword>
<dbReference type="PANTHER" id="PTHR12358:SF31">
    <property type="entry name" value="ACYLGLYCEROL KINASE, MITOCHONDRIAL"/>
    <property type="match status" value="1"/>
</dbReference>
<evidence type="ECO:0000256" key="6">
    <source>
        <dbReference type="ARBA" id="ARBA00023136"/>
    </source>
</evidence>
<dbReference type="InterPro" id="IPR045540">
    <property type="entry name" value="YegS/DAGK_C"/>
</dbReference>
<dbReference type="Proteomes" id="UP000823388">
    <property type="component" value="Chromosome 5N"/>
</dbReference>
<keyword evidence="2" id="KW-0808">Transferase</keyword>
<evidence type="ECO:0000259" key="8">
    <source>
        <dbReference type="PROSITE" id="PS50146"/>
    </source>
</evidence>
<dbReference type="EMBL" id="CM029046">
    <property type="protein sequence ID" value="KAG2592198.1"/>
    <property type="molecule type" value="Genomic_DNA"/>
</dbReference>
<sequence>MEDRATANVRVDGAPAEATLGGGELRWRRAGSGGAAGERALSLERDVLGVEARGKEVVVRAFVAAGAARARSCAPGAGAGGKGAGRRCRRDFVLEMADGEGAAAAWGERLARCLDSFGRPKRLFVFVNPFGGRKCAKKIYDSEIKPLFEAAGVSITVQETECQGHAREVASSLDLGKYDGIVCVSGDGVLVEVVNGILQRTDWEEAIKMPIGVVPAGTGNGMAKSLLHAAGETCSVSNAVLAIIKGYKQSLDVCTILQGEKKFFSVLLMTWGLVADIDIESEKYRWMGSARFDFYAVVRIMSLRKYCGSIQFVPAPGYESYGEPVKQVENSILESLEQSGKSHPSSYPGPSVEFQASDWRFVDGPFVAVWINNVPWAAEDIMAAPEAKFSDGCMDAIILRDCPKADLLALLMKMSDGSYVKSPYVTYLKVRSFKLSPGQLVENPKRGGIIDVDGEVIARGEGTYGKCHQDVMAYGSPIQLTVHQALATIYCPNKIR</sequence>
<evidence type="ECO:0000256" key="1">
    <source>
        <dbReference type="ARBA" id="ARBA00004148"/>
    </source>
</evidence>
<evidence type="ECO:0000256" key="7">
    <source>
        <dbReference type="ARBA" id="ARBA00044037"/>
    </source>
</evidence>
<dbReference type="GO" id="GO:0005524">
    <property type="term" value="F:ATP binding"/>
    <property type="evidence" value="ECO:0007669"/>
    <property type="project" value="UniProtKB-KW"/>
</dbReference>
<protein>
    <recommendedName>
        <fullName evidence="7">sphingosine kinase</fullName>
        <ecNumber evidence="7">2.7.1.91</ecNumber>
    </recommendedName>
</protein>
<dbReference type="InterPro" id="IPR001206">
    <property type="entry name" value="Diacylglycerol_kinase_cat_dom"/>
</dbReference>
<dbReference type="GO" id="GO:0046512">
    <property type="term" value="P:sphingosine biosynthetic process"/>
    <property type="evidence" value="ECO:0007669"/>
    <property type="project" value="TreeGrafter"/>
</dbReference>
<keyword evidence="6" id="KW-0472">Membrane</keyword>
<comment type="caution">
    <text evidence="9">The sequence shown here is derived from an EMBL/GenBank/DDBJ whole genome shotgun (WGS) entry which is preliminary data.</text>
</comment>
<name>A0A8T0S553_PANVG</name>
<evidence type="ECO:0000256" key="2">
    <source>
        <dbReference type="ARBA" id="ARBA00022679"/>
    </source>
</evidence>
<dbReference type="InterPro" id="IPR017438">
    <property type="entry name" value="ATP-NAD_kinase_N"/>
</dbReference>
<reference evidence="9" key="1">
    <citation type="submission" date="2020-05" db="EMBL/GenBank/DDBJ databases">
        <title>WGS assembly of Panicum virgatum.</title>
        <authorList>
            <person name="Lovell J.T."/>
            <person name="Jenkins J."/>
            <person name="Shu S."/>
            <person name="Juenger T.E."/>
            <person name="Schmutz J."/>
        </authorList>
    </citation>
    <scope>NUCLEOTIDE SEQUENCE</scope>
    <source>
        <strain evidence="9">AP13</strain>
    </source>
</reference>
<dbReference type="PROSITE" id="PS50146">
    <property type="entry name" value="DAGK"/>
    <property type="match status" value="1"/>
</dbReference>
<dbReference type="GO" id="GO:0071215">
    <property type="term" value="P:cellular response to abscisic acid stimulus"/>
    <property type="evidence" value="ECO:0007669"/>
    <property type="project" value="UniProtKB-ARBA"/>
</dbReference>
<dbReference type="InterPro" id="IPR050187">
    <property type="entry name" value="Lipid_Phosphate_FormReg"/>
</dbReference>
<proteinExistence type="predicted"/>
<dbReference type="OrthoDB" id="660434at2759"/>
<feature type="domain" description="DAGKc" evidence="8">
    <location>
        <begin position="118"/>
        <end position="260"/>
    </location>
</feature>
<dbReference type="InterPro" id="IPR016064">
    <property type="entry name" value="NAD/diacylglycerol_kinase_sf"/>
</dbReference>
<evidence type="ECO:0000313" key="10">
    <source>
        <dbReference type="Proteomes" id="UP000823388"/>
    </source>
</evidence>
<keyword evidence="10" id="KW-1185">Reference proteome</keyword>
<evidence type="ECO:0000313" key="9">
    <source>
        <dbReference type="EMBL" id="KAG2592198.1"/>
    </source>
</evidence>
<dbReference type="PANTHER" id="PTHR12358">
    <property type="entry name" value="SPHINGOSINE KINASE"/>
    <property type="match status" value="1"/>
</dbReference>
<dbReference type="Gene3D" id="2.60.200.40">
    <property type="match status" value="1"/>
</dbReference>
<keyword evidence="4" id="KW-0418">Kinase</keyword>
<dbReference type="EC" id="2.7.1.91" evidence="7"/>
<dbReference type="FunFam" id="3.40.50.10330:FF:000005">
    <property type="entry name" value="Sphingosine kinase 2"/>
    <property type="match status" value="1"/>
</dbReference>
<dbReference type="GO" id="GO:0008481">
    <property type="term" value="F:sphingosine kinase activity"/>
    <property type="evidence" value="ECO:0007669"/>
    <property type="project" value="UniProtKB-EC"/>
</dbReference>
<dbReference type="AlphaFoldDB" id="A0A8T0S553"/>
<organism evidence="9 10">
    <name type="scientific">Panicum virgatum</name>
    <name type="common">Blackwell switchgrass</name>
    <dbReference type="NCBI Taxonomy" id="38727"/>
    <lineage>
        <taxon>Eukaryota</taxon>
        <taxon>Viridiplantae</taxon>
        <taxon>Streptophyta</taxon>
        <taxon>Embryophyta</taxon>
        <taxon>Tracheophyta</taxon>
        <taxon>Spermatophyta</taxon>
        <taxon>Magnoliopsida</taxon>
        <taxon>Liliopsida</taxon>
        <taxon>Poales</taxon>
        <taxon>Poaceae</taxon>
        <taxon>PACMAD clade</taxon>
        <taxon>Panicoideae</taxon>
        <taxon>Panicodae</taxon>
        <taxon>Paniceae</taxon>
        <taxon>Panicinae</taxon>
        <taxon>Panicum</taxon>
        <taxon>Panicum sect. Hiantes</taxon>
    </lineage>
</organism>
<dbReference type="Pfam" id="PF00781">
    <property type="entry name" value="DAGK_cat"/>
    <property type="match status" value="1"/>
</dbReference>
<accession>A0A8T0S553</accession>
<dbReference type="SUPFAM" id="SSF111331">
    <property type="entry name" value="NAD kinase/diacylglycerol kinase-like"/>
    <property type="match status" value="1"/>
</dbReference>
<evidence type="ECO:0000256" key="5">
    <source>
        <dbReference type="ARBA" id="ARBA00022840"/>
    </source>
</evidence>
<dbReference type="SMART" id="SM00046">
    <property type="entry name" value="DAGKc"/>
    <property type="match status" value="1"/>
</dbReference>
<evidence type="ECO:0000256" key="3">
    <source>
        <dbReference type="ARBA" id="ARBA00022741"/>
    </source>
</evidence>
<evidence type="ECO:0000256" key="4">
    <source>
        <dbReference type="ARBA" id="ARBA00022777"/>
    </source>
</evidence>